<dbReference type="GO" id="GO:0005634">
    <property type="term" value="C:nucleus"/>
    <property type="evidence" value="ECO:0007669"/>
    <property type="project" value="TreeGrafter"/>
</dbReference>
<name>A0AAD6CLH8_9EURO</name>
<dbReference type="InterPro" id="IPR027417">
    <property type="entry name" value="P-loop_NTPase"/>
</dbReference>
<dbReference type="PANTHER" id="PTHR23389:SF21">
    <property type="entry name" value="ATPASE FAMILY AAA DOMAIN-CONTAINING PROTEIN 5"/>
    <property type="match status" value="1"/>
</dbReference>
<feature type="compositionally biased region" description="Polar residues" evidence="1">
    <location>
        <begin position="27"/>
        <end position="51"/>
    </location>
</feature>
<reference evidence="3 4" key="1">
    <citation type="journal article" date="2023" name="IMA Fungus">
        <title>Comparative genomic study of the Penicillium genus elucidates a diverse pangenome and 15 lateral gene transfer events.</title>
        <authorList>
            <person name="Petersen C."/>
            <person name="Sorensen T."/>
            <person name="Nielsen M.R."/>
            <person name="Sondergaard T.E."/>
            <person name="Sorensen J.L."/>
            <person name="Fitzpatrick D.A."/>
            <person name="Frisvad J.C."/>
            <person name="Nielsen K.L."/>
        </authorList>
    </citation>
    <scope>NUCLEOTIDE SEQUENCE [LARGE SCALE GENOMIC DNA]</scope>
    <source>
        <strain evidence="3 4">IBT 35679</strain>
    </source>
</reference>
<feature type="region of interest" description="Disordered" evidence="1">
    <location>
        <begin position="246"/>
        <end position="313"/>
    </location>
</feature>
<feature type="compositionally biased region" description="Basic residues" evidence="1">
    <location>
        <begin position="200"/>
        <end position="211"/>
    </location>
</feature>
<accession>A0AAD6CLH8</accession>
<organism evidence="3 4">
    <name type="scientific">Penicillium frequentans</name>
    <dbReference type="NCBI Taxonomy" id="3151616"/>
    <lineage>
        <taxon>Eukaryota</taxon>
        <taxon>Fungi</taxon>
        <taxon>Dikarya</taxon>
        <taxon>Ascomycota</taxon>
        <taxon>Pezizomycotina</taxon>
        <taxon>Eurotiomycetes</taxon>
        <taxon>Eurotiomycetidae</taxon>
        <taxon>Eurotiales</taxon>
        <taxon>Aspergillaceae</taxon>
        <taxon>Penicillium</taxon>
    </lineage>
</organism>
<feature type="compositionally biased region" description="Basic residues" evidence="1">
    <location>
        <begin position="502"/>
        <end position="517"/>
    </location>
</feature>
<protein>
    <recommendedName>
        <fullName evidence="2">AAA+ ATPase domain-containing protein</fullName>
    </recommendedName>
</protein>
<dbReference type="AlphaFoldDB" id="A0AAD6CLH8"/>
<dbReference type="SUPFAM" id="SSF52540">
    <property type="entry name" value="P-loop containing nucleoside triphosphate hydrolases"/>
    <property type="match status" value="1"/>
</dbReference>
<feature type="region of interest" description="Disordered" evidence="1">
    <location>
        <begin position="149"/>
        <end position="213"/>
    </location>
</feature>
<sequence length="1162" mass="128692">MGQGERQGIHPFFQQEFTASEKRGVPNASSIPIESTSSPLAFASVPSQQPEAQRREKPISSANPPEILKEQSVRVPSSPEEDPNASRRKRRRTDKTKNAEHDGSLQAGLSGWLGKDMPAPSLTPIPTPDLGAIGPPVPLVSDDAKLANDIVPSQGTPSNDPVAATHTVDPNRKTLKLNSNGRLLSSPPKSPPGTVDQNRKAPKRGKQRKAQSKVVAIKYRLNQERNIGQLINDILCGKHTFRPFASPPKPVVRPQINSNKPTHPFFSKRPPQKADAEIIQPTPTADPRATHSSSFLSSREPRGFSASSSPFSRPKTKFPELAHALWPPRDLIHVKYTESSSTTSAVASITSQHDHKKAKLPTIGIHDHENALLVSTALARTAAQKSLGDSHNRRPTLRLPGRHNASGRVLQKAIDSQMSWSLPNKRPTAVSPSISKLRTNLLSSFSAFDSGKYESHLWSQKYAPKSAEDVLQAGREPQVLRDWLQHLKITAVDTGKSSHGSKNLKTKREKKQKKRQKAEKLDGFIVSSEEEASEMDNLSGSDDELAGDVTVSAPRTVVRSGDMGLCSQHGSDKAQLANAILLSGPSGSGKTASVYAVAKELDFEVFEINPGNRRSARDMLEKVGDMTQNHLVHLLNESDESSAKARMSAPDEPKQNKLMGFFKGQPSKAAQKDDKGATPSEPENDPKRPREQKQSLILLEEADILFDEDKQFWTGVFTLISQSRRPIVITCNNESLVPTQEMSLHAILRYQRPPPDLVLDYLLLVAANEGHVLKRNAVSKLYNGSGHDIRRSLMDLNFWCQVGVGSDKAGLDWILPSWPPQNNVDQDGERLRVLSLNTYEPYMGWFNRDLFLTETPLEKETEALRNTSHWWRLGLQDIEDASGCSHAELLSSDRFASKSKLEKLELLSQESDYSEMRSSLDILCSGCPFNMFKDILDASAPPMLESHRSNYVDAHPLLQSDLLPEYNALSEEISIASAALISRAFRPTDDDIESVCTTRISNGWAQLAAKRQVFPTTKPGFQKVFEPIMKARHSTSTGRLAPSFENGLATITEDLAPYVRAIMVFDGRLKIYRDNLHAAWAQEQGRGEVRARTTRASRAALEGSDKAFTRKERWFPDETNYYLVQCTGKPEWQHALFQEGHFHVQPTVEVAIDGAQECAVEV</sequence>
<dbReference type="GO" id="GO:0016887">
    <property type="term" value="F:ATP hydrolysis activity"/>
    <property type="evidence" value="ECO:0007669"/>
    <property type="project" value="InterPro"/>
</dbReference>
<dbReference type="GO" id="GO:0003677">
    <property type="term" value="F:DNA binding"/>
    <property type="evidence" value="ECO:0007669"/>
    <property type="project" value="TreeGrafter"/>
</dbReference>
<dbReference type="SMART" id="SM00382">
    <property type="entry name" value="AAA"/>
    <property type="match status" value="1"/>
</dbReference>
<gene>
    <name evidence="3" type="ORF">N7494_011958</name>
</gene>
<feature type="region of interest" description="Disordered" evidence="1">
    <location>
        <begin position="385"/>
        <end position="404"/>
    </location>
</feature>
<dbReference type="Proteomes" id="UP001220324">
    <property type="component" value="Unassembled WGS sequence"/>
</dbReference>
<evidence type="ECO:0000256" key="1">
    <source>
        <dbReference type="SAM" id="MobiDB-lite"/>
    </source>
</evidence>
<feature type="region of interest" description="Disordered" evidence="1">
    <location>
        <begin position="1"/>
        <end position="137"/>
    </location>
</feature>
<comment type="caution">
    <text evidence="3">The sequence shown here is derived from an EMBL/GenBank/DDBJ whole genome shotgun (WGS) entry which is preliminary data.</text>
</comment>
<evidence type="ECO:0000313" key="4">
    <source>
        <dbReference type="Proteomes" id="UP001220324"/>
    </source>
</evidence>
<proteinExistence type="predicted"/>
<feature type="region of interest" description="Disordered" evidence="1">
    <location>
        <begin position="494"/>
        <end position="546"/>
    </location>
</feature>
<dbReference type="InterPro" id="IPR003959">
    <property type="entry name" value="ATPase_AAA_core"/>
</dbReference>
<dbReference type="Gene3D" id="3.40.50.300">
    <property type="entry name" value="P-loop containing nucleotide triphosphate hydrolases"/>
    <property type="match status" value="1"/>
</dbReference>
<dbReference type="EMBL" id="JAQIZZ010000008">
    <property type="protein sequence ID" value="KAJ5525308.1"/>
    <property type="molecule type" value="Genomic_DNA"/>
</dbReference>
<evidence type="ECO:0000313" key="3">
    <source>
        <dbReference type="EMBL" id="KAJ5525308.1"/>
    </source>
</evidence>
<dbReference type="PANTHER" id="PTHR23389">
    <property type="entry name" value="CHROMOSOME TRANSMISSION FIDELITY FACTOR 18"/>
    <property type="match status" value="1"/>
</dbReference>
<dbReference type="InterPro" id="IPR003593">
    <property type="entry name" value="AAA+_ATPase"/>
</dbReference>
<keyword evidence="4" id="KW-1185">Reference proteome</keyword>
<feature type="region of interest" description="Disordered" evidence="1">
    <location>
        <begin position="638"/>
        <end position="691"/>
    </location>
</feature>
<feature type="domain" description="AAA+ ATPase" evidence="2">
    <location>
        <begin position="576"/>
        <end position="763"/>
    </location>
</feature>
<dbReference type="Pfam" id="PF00004">
    <property type="entry name" value="AAA"/>
    <property type="match status" value="1"/>
</dbReference>
<evidence type="ECO:0000259" key="2">
    <source>
        <dbReference type="SMART" id="SM00382"/>
    </source>
</evidence>
<dbReference type="GO" id="GO:0005524">
    <property type="term" value="F:ATP binding"/>
    <property type="evidence" value="ECO:0007669"/>
    <property type="project" value="InterPro"/>
</dbReference>